<feature type="region of interest" description="Disordered" evidence="1">
    <location>
        <begin position="1"/>
        <end position="34"/>
    </location>
</feature>
<dbReference type="AlphaFoldDB" id="Q6QWE5"/>
<dbReference type="EMBL" id="AY523658">
    <property type="protein sequence ID" value="AAR99345.1"/>
    <property type="molecule type" value="Genomic_DNA"/>
</dbReference>
<protein>
    <submittedName>
        <fullName evidence="2">PML-orf3</fullName>
    </submittedName>
</protein>
<evidence type="ECO:0000256" key="1">
    <source>
        <dbReference type="SAM" id="MobiDB-lite"/>
    </source>
</evidence>
<reference evidence="2" key="1">
    <citation type="submission" date="2004-01" db="EMBL/GenBank/DDBJ databases">
        <title>Analysis of the rep gene and protein in a RCR plasmid pML from the halophilic methanogenic archaeon-Methanohalophilus mahii SLP.</title>
        <authorList>
            <person name="Lin P.-C."/>
            <person name="Yu P.-H."/>
            <person name="Lai M.-C."/>
        </authorList>
    </citation>
    <scope>NUCLEOTIDE SEQUENCE</scope>
    <source>
        <plasmid evidence="2">pML</plasmid>
    </source>
</reference>
<evidence type="ECO:0000313" key="2">
    <source>
        <dbReference type="EMBL" id="AAR99345.1"/>
    </source>
</evidence>
<feature type="compositionally biased region" description="Basic and acidic residues" evidence="1">
    <location>
        <begin position="13"/>
        <end position="23"/>
    </location>
</feature>
<geneLocation type="plasmid" evidence="2">
    <name>pML</name>
</geneLocation>
<sequence length="57" mass="6372">MTRNLKRQLNVDPGKKELSHLAPKDNTTSPFQRSYPIALRSSSACNPMYDTGGLHDL</sequence>
<organism evidence="2">
    <name type="scientific">Methanohalophilus mahii</name>
    <dbReference type="NCBI Taxonomy" id="2176"/>
    <lineage>
        <taxon>Archaea</taxon>
        <taxon>Methanobacteriati</taxon>
        <taxon>Methanobacteriota</taxon>
        <taxon>Stenosarchaea group</taxon>
        <taxon>Methanomicrobia</taxon>
        <taxon>Methanosarcinales</taxon>
        <taxon>Methanosarcinaceae</taxon>
        <taxon>Methanohalophilus</taxon>
    </lineage>
</organism>
<keyword evidence="2" id="KW-0614">Plasmid</keyword>
<name>Q6QWE5_9EURY</name>
<proteinExistence type="predicted"/>
<accession>Q6QWE5</accession>